<dbReference type="Pfam" id="PF07968">
    <property type="entry name" value="Leukocidin"/>
    <property type="match status" value="1"/>
</dbReference>
<name>A0A242W131_BACTU</name>
<dbReference type="GO" id="GO:0051715">
    <property type="term" value="P:cytolysis in another organism"/>
    <property type="evidence" value="ECO:0007669"/>
    <property type="project" value="InterPro"/>
</dbReference>
<organism evidence="3 4">
    <name type="scientific">Bacillus thuringiensis serovar mexicanensis</name>
    <dbReference type="NCBI Taxonomy" id="180868"/>
    <lineage>
        <taxon>Bacteria</taxon>
        <taxon>Bacillati</taxon>
        <taxon>Bacillota</taxon>
        <taxon>Bacilli</taxon>
        <taxon>Bacillales</taxon>
        <taxon>Bacillaceae</taxon>
        <taxon>Bacillus</taxon>
        <taxon>Bacillus cereus group</taxon>
    </lineage>
</organism>
<proteinExistence type="predicted"/>
<dbReference type="InterPro" id="IPR016183">
    <property type="entry name" value="Leukocidin/Hemolysin_toxin"/>
</dbReference>
<dbReference type="InterPro" id="IPR036435">
    <property type="entry name" value="Leukocidin/porin_MspA_sf"/>
</dbReference>
<dbReference type="AlphaFoldDB" id="A0A242W131"/>
<reference evidence="3 4" key="1">
    <citation type="submission" date="2016-10" db="EMBL/GenBank/DDBJ databases">
        <title>Comparative genomics of Bacillus thuringiensis reveals a path to pathogens against multiple invertebrate hosts.</title>
        <authorList>
            <person name="Zheng J."/>
            <person name="Gao Q."/>
            <person name="Liu H."/>
            <person name="Peng D."/>
            <person name="Ruan L."/>
            <person name="Sun M."/>
        </authorList>
    </citation>
    <scope>NUCLEOTIDE SEQUENCE [LARGE SCALE GENOMIC DNA]</scope>
    <source>
        <strain evidence="3">BGSC 4AC1</strain>
    </source>
</reference>
<dbReference type="GO" id="GO:0005576">
    <property type="term" value="C:extracellular region"/>
    <property type="evidence" value="ECO:0007669"/>
    <property type="project" value="InterPro"/>
</dbReference>
<evidence type="ECO:0000256" key="1">
    <source>
        <dbReference type="ARBA" id="ARBA00022729"/>
    </source>
</evidence>
<gene>
    <name evidence="3" type="ORF">BK699_30530</name>
</gene>
<dbReference type="Gene3D" id="2.70.240.10">
    <property type="entry name" value="Leukocidin/porin MspA"/>
    <property type="match status" value="1"/>
</dbReference>
<accession>A0A242W131</accession>
<evidence type="ECO:0000313" key="4">
    <source>
        <dbReference type="Proteomes" id="UP000195152"/>
    </source>
</evidence>
<dbReference type="EMBL" id="NFCF01000111">
    <property type="protein sequence ID" value="OTW44528.1"/>
    <property type="molecule type" value="Genomic_DNA"/>
</dbReference>
<sequence length="108" mass="11766">MAVIKTDGSNISANKSVEGLTDEYGHEAGYMSAVIKWASSYNIGMELTNENSQFYKVSPINTIDTKTITSSIGYNIGGEIKVSDKADGGSCFKIKFDQIDTNNLDKRL</sequence>
<protein>
    <submittedName>
        <fullName evidence="3">Hemolysin II</fullName>
    </submittedName>
</protein>
<evidence type="ECO:0000313" key="3">
    <source>
        <dbReference type="EMBL" id="OTW44528.1"/>
    </source>
</evidence>
<feature type="domain" description="Leukocidin/Hemolysin toxin" evidence="2">
    <location>
        <begin position="2"/>
        <end position="88"/>
    </location>
</feature>
<comment type="caution">
    <text evidence="3">The sequence shown here is derived from an EMBL/GenBank/DDBJ whole genome shotgun (WGS) entry which is preliminary data.</text>
</comment>
<keyword evidence="1" id="KW-0732">Signal</keyword>
<dbReference type="SUPFAM" id="SSF56959">
    <property type="entry name" value="Leukocidin-like"/>
    <property type="match status" value="1"/>
</dbReference>
<evidence type="ECO:0000259" key="2">
    <source>
        <dbReference type="Pfam" id="PF07968"/>
    </source>
</evidence>
<dbReference type="Proteomes" id="UP000195152">
    <property type="component" value="Unassembled WGS sequence"/>
</dbReference>